<feature type="region of interest" description="Disordered" evidence="1">
    <location>
        <begin position="51"/>
        <end position="75"/>
    </location>
</feature>
<dbReference type="AlphaFoldDB" id="A0A1K0JSN9"/>
<sequence length="75" mass="8101">MQCEGARDDHPSVRTDRPVRMALRAWSAGLPACEAVARYLGEQGQWPVHARYPRSHPATAGRVRASPAAAGLATH</sequence>
<protein>
    <submittedName>
        <fullName evidence="2">Uncharacterized protein</fullName>
    </submittedName>
</protein>
<evidence type="ECO:0000256" key="1">
    <source>
        <dbReference type="SAM" id="MobiDB-lite"/>
    </source>
</evidence>
<accession>A0A1K0JSN9</accession>
<gene>
    <name evidence="2" type="ORF">CNECB9_4250006</name>
</gene>
<reference evidence="2" key="1">
    <citation type="submission" date="2016-09" db="EMBL/GenBank/DDBJ databases">
        <authorList>
            <person name="Capua I."/>
            <person name="De Benedictis P."/>
            <person name="Joannis T."/>
            <person name="Lombin L.H."/>
            <person name="Cattoli G."/>
        </authorList>
    </citation>
    <scope>NUCLEOTIDE SEQUENCE</scope>
    <source>
        <strain evidence="2">B9</strain>
    </source>
</reference>
<proteinExistence type="predicted"/>
<evidence type="ECO:0000313" key="2">
    <source>
        <dbReference type="EMBL" id="SCU83731.1"/>
    </source>
</evidence>
<name>A0A1K0JSN9_CUPNE</name>
<organism evidence="2">
    <name type="scientific">Cupriavidus necator</name>
    <name type="common">Alcaligenes eutrophus</name>
    <name type="synonym">Ralstonia eutropha</name>
    <dbReference type="NCBI Taxonomy" id="106590"/>
    <lineage>
        <taxon>Bacteria</taxon>
        <taxon>Pseudomonadati</taxon>
        <taxon>Pseudomonadota</taxon>
        <taxon>Betaproteobacteria</taxon>
        <taxon>Burkholderiales</taxon>
        <taxon>Burkholderiaceae</taxon>
        <taxon>Cupriavidus</taxon>
    </lineage>
</organism>
<dbReference type="EMBL" id="FMSH01000363">
    <property type="protein sequence ID" value="SCU83731.1"/>
    <property type="molecule type" value="Genomic_DNA"/>
</dbReference>